<dbReference type="EMBL" id="JWZX01002037">
    <property type="protein sequence ID" value="KOO31327.1"/>
    <property type="molecule type" value="Genomic_DNA"/>
</dbReference>
<reference evidence="2" key="1">
    <citation type="journal article" date="2015" name="PLoS Genet.">
        <title>Genome Sequence and Transcriptome Analyses of Chrysochromulina tobin: Metabolic Tools for Enhanced Algal Fitness in the Prominent Order Prymnesiales (Haptophyceae).</title>
        <authorList>
            <person name="Hovde B.T."/>
            <person name="Deodato C.R."/>
            <person name="Hunsperger H.M."/>
            <person name="Ryken S.A."/>
            <person name="Yost W."/>
            <person name="Jha R.K."/>
            <person name="Patterson J."/>
            <person name="Monnat R.J. Jr."/>
            <person name="Barlow S.B."/>
            <person name="Starkenburg S.R."/>
            <person name="Cattolico R.A."/>
        </authorList>
    </citation>
    <scope>NUCLEOTIDE SEQUENCE</scope>
    <source>
        <strain evidence="2">CCMP291</strain>
    </source>
</reference>
<dbReference type="AlphaFoldDB" id="A0A0M0JYD6"/>
<dbReference type="Proteomes" id="UP000037460">
    <property type="component" value="Unassembled WGS sequence"/>
</dbReference>
<name>A0A0M0JYD6_9EUKA</name>
<organism evidence="1 2">
    <name type="scientific">Chrysochromulina tobinii</name>
    <dbReference type="NCBI Taxonomy" id="1460289"/>
    <lineage>
        <taxon>Eukaryota</taxon>
        <taxon>Haptista</taxon>
        <taxon>Haptophyta</taxon>
        <taxon>Prymnesiophyceae</taxon>
        <taxon>Prymnesiales</taxon>
        <taxon>Chrysochromulinaceae</taxon>
        <taxon>Chrysochromulina</taxon>
    </lineage>
</organism>
<evidence type="ECO:0000313" key="2">
    <source>
        <dbReference type="Proteomes" id="UP000037460"/>
    </source>
</evidence>
<comment type="caution">
    <text evidence="1">The sequence shown here is derived from an EMBL/GenBank/DDBJ whole genome shotgun (WGS) entry which is preliminary data.</text>
</comment>
<evidence type="ECO:0000313" key="1">
    <source>
        <dbReference type="EMBL" id="KOO31327.1"/>
    </source>
</evidence>
<sequence length="158" mass="17849">MQPPPRSPAASGVRPQCHECSLRRLHSHLRSHGDRDPWVGDDLRDPQARQWRQGDYEGLDGHPARARRGEGVWQKVLEHQGSWPAGIHMPVWRRAGYHRLGPGVPRHDRWRGAQAHHPWERGLRCAGLPCLGHPAECHVGVHARMLGDQVGRGHGRGR</sequence>
<accession>A0A0M0JYD6</accession>
<gene>
    <name evidence="1" type="ORF">Ctob_007104</name>
</gene>
<feature type="non-terminal residue" evidence="1">
    <location>
        <position position="158"/>
    </location>
</feature>
<proteinExistence type="predicted"/>
<protein>
    <submittedName>
        <fullName evidence="1">Uncharacterized protein</fullName>
    </submittedName>
</protein>
<keyword evidence="2" id="KW-1185">Reference proteome</keyword>